<keyword evidence="1" id="KW-1133">Transmembrane helix</keyword>
<feature type="transmembrane region" description="Helical" evidence="1">
    <location>
        <begin position="111"/>
        <end position="129"/>
    </location>
</feature>
<evidence type="ECO:0000313" key="2">
    <source>
        <dbReference type="EMBL" id="KFB07954.1"/>
    </source>
</evidence>
<organism evidence="2 3">
    <name type="scientific">Malacoplasma iowae DK-CPA</name>
    <dbReference type="NCBI Taxonomy" id="1394179"/>
    <lineage>
        <taxon>Bacteria</taxon>
        <taxon>Bacillati</taxon>
        <taxon>Mycoplasmatota</taxon>
        <taxon>Mycoplasmoidales</taxon>
        <taxon>Mycoplasmoidaceae</taxon>
        <taxon>Malacoplasma</taxon>
    </lineage>
</organism>
<feature type="transmembrane region" description="Helical" evidence="1">
    <location>
        <begin position="41"/>
        <end position="61"/>
    </location>
</feature>
<keyword evidence="3" id="KW-1185">Reference proteome</keyword>
<dbReference type="AlphaFoldDB" id="A0A084U4R8"/>
<name>A0A084U4R8_MALIO</name>
<feature type="transmembrane region" description="Helical" evidence="1">
    <location>
        <begin position="149"/>
        <end position="169"/>
    </location>
</feature>
<dbReference type="EMBL" id="AWQU01000040">
    <property type="protein sequence ID" value="KFB07954.1"/>
    <property type="molecule type" value="Genomic_DNA"/>
</dbReference>
<protein>
    <submittedName>
        <fullName evidence="2">DUF1600 superfamily protein</fullName>
    </submittedName>
</protein>
<dbReference type="Proteomes" id="UP000028523">
    <property type="component" value="Unassembled WGS sequence"/>
</dbReference>
<feature type="transmembrane region" description="Helical" evidence="1">
    <location>
        <begin position="181"/>
        <end position="203"/>
    </location>
</feature>
<proteinExistence type="predicted"/>
<sequence length="270" mass="31632">MKGIKMENSYSNTFEQSEETIKQNFIDKVVYKFKNLKVHEWFCFVGILMFLTTIAFTSHSFIEYVQSNSAWKVFFGIFDRFTYQSNWLLLIFCLAYFMFPKHQIFKGNKFIISTMVYIFFTFIGYNVVLVGISGDRGYVGNALAVTKNAWLHIICPLYFILFGFIYMIDNKNQHPTSFWKLLLTGMIYPTIYAIYLVSIPFLFTNAPVTNSMGTNVYTIYGSATLTNGNPKSWAYIGVMYFLFFPGSFALFYYSWKLINKTSFQFKTYKD</sequence>
<keyword evidence="1" id="KW-0812">Transmembrane</keyword>
<accession>A0A084U4R8</accession>
<feature type="transmembrane region" description="Helical" evidence="1">
    <location>
        <begin position="81"/>
        <end position="99"/>
    </location>
</feature>
<dbReference type="InterPro" id="IPR011631">
    <property type="entry name" value="DUF1600"/>
</dbReference>
<dbReference type="Pfam" id="PF07667">
    <property type="entry name" value="DUF1600"/>
    <property type="match status" value="1"/>
</dbReference>
<keyword evidence="1" id="KW-0472">Membrane</keyword>
<feature type="transmembrane region" description="Helical" evidence="1">
    <location>
        <begin position="233"/>
        <end position="255"/>
    </location>
</feature>
<reference evidence="2 3" key="1">
    <citation type="journal article" date="2014" name="PLoS ONE">
        <title>Reduction of Hydrogen Peroxide Accumulation and Toxicity by a Catalase from Mycoplasma iowae.</title>
        <authorList>
            <person name="Pritchard R.E."/>
            <person name="Prassinos A.J."/>
            <person name="Osborne J.D."/>
            <person name="Raviv Z."/>
            <person name="Balish M.F."/>
        </authorList>
    </citation>
    <scope>NUCLEOTIDE SEQUENCE [LARGE SCALE GENOMIC DNA]</scope>
    <source>
        <strain evidence="2 3">DK-CPA</strain>
    </source>
</reference>
<gene>
    <name evidence="2" type="ORF">P271_819</name>
</gene>
<evidence type="ECO:0000256" key="1">
    <source>
        <dbReference type="SAM" id="Phobius"/>
    </source>
</evidence>
<evidence type="ECO:0000313" key="3">
    <source>
        <dbReference type="Proteomes" id="UP000028523"/>
    </source>
</evidence>
<comment type="caution">
    <text evidence="2">The sequence shown here is derived from an EMBL/GenBank/DDBJ whole genome shotgun (WGS) entry which is preliminary data.</text>
</comment>